<dbReference type="EMBL" id="JBAMMX010000006">
    <property type="protein sequence ID" value="KAK6938774.1"/>
    <property type="molecule type" value="Genomic_DNA"/>
</dbReference>
<sequence length="154" mass="17586">MKTQKSHCHKVTSNRSLYQVHTIRRKQPTIRLWLTNARSSISSDPQVQALLTGKEQGQRCQKNISVLPIASTFKNGGTRATDPLTQDEDHLKQILIKSQLFLSAAEALFKFNIPVSILHAGIDGYPLKERFHRLSKPKSTCRTRPDIWRLKQNT</sequence>
<evidence type="ECO:0000313" key="1">
    <source>
        <dbReference type="EMBL" id="KAK6938774.1"/>
    </source>
</evidence>
<dbReference type="PANTHER" id="PTHR34282:SF1">
    <property type="entry name" value="DUF3741 DOMAIN-CONTAINING PROTEIN"/>
    <property type="match status" value="1"/>
</dbReference>
<keyword evidence="2" id="KW-1185">Reference proteome</keyword>
<proteinExistence type="predicted"/>
<dbReference type="PANTHER" id="PTHR34282">
    <property type="entry name" value="OS01G0228800 PROTEIN-RELATED"/>
    <property type="match status" value="1"/>
</dbReference>
<comment type="caution">
    <text evidence="1">The sequence shown here is derived from an EMBL/GenBank/DDBJ whole genome shotgun (WGS) entry which is preliminary data.</text>
</comment>
<evidence type="ECO:0000313" key="2">
    <source>
        <dbReference type="Proteomes" id="UP001370490"/>
    </source>
</evidence>
<protein>
    <submittedName>
        <fullName evidence="1">Uncharacterized protein</fullName>
    </submittedName>
</protein>
<dbReference type="Proteomes" id="UP001370490">
    <property type="component" value="Unassembled WGS sequence"/>
</dbReference>
<gene>
    <name evidence="1" type="ORF">RJ641_032282</name>
</gene>
<accession>A0AAN8ZFB5</accession>
<organism evidence="1 2">
    <name type="scientific">Dillenia turbinata</name>
    <dbReference type="NCBI Taxonomy" id="194707"/>
    <lineage>
        <taxon>Eukaryota</taxon>
        <taxon>Viridiplantae</taxon>
        <taxon>Streptophyta</taxon>
        <taxon>Embryophyta</taxon>
        <taxon>Tracheophyta</taxon>
        <taxon>Spermatophyta</taxon>
        <taxon>Magnoliopsida</taxon>
        <taxon>eudicotyledons</taxon>
        <taxon>Gunneridae</taxon>
        <taxon>Pentapetalae</taxon>
        <taxon>Dilleniales</taxon>
        <taxon>Dilleniaceae</taxon>
        <taxon>Dillenia</taxon>
    </lineage>
</organism>
<dbReference type="AlphaFoldDB" id="A0AAN8ZFB5"/>
<name>A0AAN8ZFB5_9MAGN</name>
<reference evidence="1 2" key="1">
    <citation type="submission" date="2023-12" db="EMBL/GenBank/DDBJ databases">
        <title>A high-quality genome assembly for Dillenia turbinata (Dilleniales).</title>
        <authorList>
            <person name="Chanderbali A."/>
        </authorList>
    </citation>
    <scope>NUCLEOTIDE SEQUENCE [LARGE SCALE GENOMIC DNA]</scope>
    <source>
        <strain evidence="1">LSX21</strain>
        <tissue evidence="1">Leaf</tissue>
    </source>
</reference>